<dbReference type="Gene3D" id="3.40.50.720">
    <property type="entry name" value="NAD(P)-binding Rossmann-like Domain"/>
    <property type="match status" value="1"/>
</dbReference>
<dbReference type="Proteomes" id="UP000298133">
    <property type="component" value="Unassembled WGS sequence"/>
</dbReference>
<dbReference type="InterPro" id="IPR051468">
    <property type="entry name" value="Fungal_SecMetab_SDRs"/>
</dbReference>
<organism evidence="1 2">
    <name type="scientific">Gammaproteobacteria bacterium LSUCC0057</name>
    <dbReference type="NCBI Taxonomy" id="2559237"/>
    <lineage>
        <taxon>Bacteria</taxon>
        <taxon>Pseudomonadati</taxon>
        <taxon>Pseudomonadota</taxon>
        <taxon>Gammaproteobacteria</taxon>
        <taxon>Cellvibrionales</taxon>
        <taxon>Porticoccaceae</taxon>
        <taxon>SAR92 clade</taxon>
    </lineage>
</organism>
<dbReference type="GO" id="GO:0005737">
    <property type="term" value="C:cytoplasm"/>
    <property type="evidence" value="ECO:0007669"/>
    <property type="project" value="TreeGrafter"/>
</dbReference>
<dbReference type="PANTHER" id="PTHR43544">
    <property type="entry name" value="SHORT-CHAIN DEHYDROGENASE/REDUCTASE"/>
    <property type="match status" value="1"/>
</dbReference>
<protein>
    <submittedName>
        <fullName evidence="1">SDR family NAD(P)-dependent oxidoreductase</fullName>
    </submittedName>
</protein>
<proteinExistence type="predicted"/>
<keyword evidence="2" id="KW-1185">Reference proteome</keyword>
<sequence length="244" mass="25784">MAVRAAVVGSGGIGRALTVQLLQRPELLSLHSFSRRPLPLNDPRLSFTALDISQQSTIAAAAAAVQQPLDLLIIATGTLHGELNGTRYKPEKALSQLNSDAMAALFNVNTIGPALVLRYFAGKMRRDAPALMAALSARVGSIGDNRLGGWYSYRASKAALNMVVKCASIELARRQPQLQVIGLHPGTVDTALSEPFQAGVASDKLFTPAVSAAALLRVTDSVLADHQQRHNGCCLAWDGAVIPA</sequence>
<accession>A0A4Y8ULV6</accession>
<dbReference type="GO" id="GO:0016491">
    <property type="term" value="F:oxidoreductase activity"/>
    <property type="evidence" value="ECO:0007669"/>
    <property type="project" value="TreeGrafter"/>
</dbReference>
<gene>
    <name evidence="1" type="ORF">E3W66_01850</name>
</gene>
<dbReference type="PRINTS" id="PR00081">
    <property type="entry name" value="GDHRDH"/>
</dbReference>
<reference evidence="1 2" key="1">
    <citation type="submission" date="2019-03" db="EMBL/GenBank/DDBJ databases">
        <title>Draft genome of Gammaproteobacteria bacterium LSUCC0057, a member of the SAR92 clade.</title>
        <authorList>
            <person name="Lanclos V.C."/>
            <person name="Doiron C."/>
            <person name="Henson M.W."/>
            <person name="Thrash J.C."/>
        </authorList>
    </citation>
    <scope>NUCLEOTIDE SEQUENCE [LARGE SCALE GENOMIC DNA]</scope>
    <source>
        <strain evidence="1 2">LSUCC0057</strain>
    </source>
</reference>
<evidence type="ECO:0000313" key="2">
    <source>
        <dbReference type="Proteomes" id="UP000298133"/>
    </source>
</evidence>
<evidence type="ECO:0000313" key="1">
    <source>
        <dbReference type="EMBL" id="TFH68724.1"/>
    </source>
</evidence>
<dbReference type="InterPro" id="IPR002347">
    <property type="entry name" value="SDR_fam"/>
</dbReference>
<dbReference type="PANTHER" id="PTHR43544:SF12">
    <property type="entry name" value="NAD(P)-BINDING ROSSMANN-FOLD SUPERFAMILY PROTEIN"/>
    <property type="match status" value="1"/>
</dbReference>
<dbReference type="Pfam" id="PF00106">
    <property type="entry name" value="adh_short"/>
    <property type="match status" value="1"/>
</dbReference>
<dbReference type="AlphaFoldDB" id="A0A4Y8ULV6"/>
<comment type="caution">
    <text evidence="1">The sequence shown here is derived from an EMBL/GenBank/DDBJ whole genome shotgun (WGS) entry which is preliminary data.</text>
</comment>
<dbReference type="OrthoDB" id="9785826at2"/>
<dbReference type="EMBL" id="SPIA01000001">
    <property type="protein sequence ID" value="TFH68724.1"/>
    <property type="molecule type" value="Genomic_DNA"/>
</dbReference>
<dbReference type="SUPFAM" id="SSF51735">
    <property type="entry name" value="NAD(P)-binding Rossmann-fold domains"/>
    <property type="match status" value="1"/>
</dbReference>
<dbReference type="InterPro" id="IPR036291">
    <property type="entry name" value="NAD(P)-bd_dom_sf"/>
</dbReference>
<name>A0A4Y8ULV6_9GAMM</name>